<dbReference type="Proteomes" id="UP000315235">
    <property type="component" value="Unassembled WGS sequence"/>
</dbReference>
<keyword evidence="3" id="KW-1185">Reference proteome</keyword>
<feature type="signal peptide" evidence="1">
    <location>
        <begin position="1"/>
        <end position="19"/>
    </location>
</feature>
<dbReference type="RefSeq" id="WP_143487794.1">
    <property type="nucleotide sequence ID" value="NZ_VJOY01000005.1"/>
</dbReference>
<dbReference type="EMBL" id="VJOY01000005">
    <property type="protein sequence ID" value="TRX75057.1"/>
    <property type="molecule type" value="Genomic_DNA"/>
</dbReference>
<organism evidence="2 3">
    <name type="scientific">Pseudomonas mangiferae</name>
    <dbReference type="NCBI Taxonomy" id="2593654"/>
    <lineage>
        <taxon>Bacteria</taxon>
        <taxon>Pseudomonadati</taxon>
        <taxon>Pseudomonadota</taxon>
        <taxon>Gammaproteobacteria</taxon>
        <taxon>Pseudomonadales</taxon>
        <taxon>Pseudomonadaceae</taxon>
        <taxon>Pseudomonas</taxon>
    </lineage>
</organism>
<evidence type="ECO:0000313" key="3">
    <source>
        <dbReference type="Proteomes" id="UP000315235"/>
    </source>
</evidence>
<feature type="chain" id="PRO_5022117088" description="Lipoprotein" evidence="1">
    <location>
        <begin position="20"/>
        <end position="93"/>
    </location>
</feature>
<dbReference type="OrthoDB" id="5568555at2"/>
<evidence type="ECO:0000256" key="1">
    <source>
        <dbReference type="SAM" id="SignalP"/>
    </source>
</evidence>
<dbReference type="AlphaFoldDB" id="A0A553GZY7"/>
<evidence type="ECO:0008006" key="4">
    <source>
        <dbReference type="Google" id="ProtNLM"/>
    </source>
</evidence>
<name>A0A553GZY7_9PSED</name>
<accession>A0A553GZY7</accession>
<comment type="caution">
    <text evidence="2">The sequence shown here is derived from an EMBL/GenBank/DDBJ whole genome shotgun (WGS) entry which is preliminary data.</text>
</comment>
<proteinExistence type="predicted"/>
<dbReference type="PROSITE" id="PS51257">
    <property type="entry name" value="PROKAR_LIPOPROTEIN"/>
    <property type="match status" value="1"/>
</dbReference>
<evidence type="ECO:0000313" key="2">
    <source>
        <dbReference type="EMBL" id="TRX75057.1"/>
    </source>
</evidence>
<gene>
    <name evidence="2" type="ORF">FM069_08095</name>
</gene>
<protein>
    <recommendedName>
        <fullName evidence="4">Lipoprotein</fullName>
    </recommendedName>
</protein>
<keyword evidence="1" id="KW-0732">Signal</keyword>
<sequence>MPRSALLCLALLMTGCASVTDTTLPNGRAAVDIDCSGQALKWDTCYEKAAEVCPTRGYRVLGTKGEPDAEPSEAPLGIEPGKFASRSMVITCK</sequence>
<reference evidence="2 3" key="1">
    <citation type="submission" date="2019-07" db="EMBL/GenBank/DDBJ databases">
        <title>Pseudomonas mangiferae sp. nov., isolated from bark of mango tree in Thailand.</title>
        <authorList>
            <person name="Srisuk N."/>
            <person name="Anurat P."/>
        </authorList>
    </citation>
    <scope>NUCLEOTIDE SEQUENCE [LARGE SCALE GENOMIC DNA]</scope>
    <source>
        <strain evidence="2 3">DMKU_BBB3-04</strain>
    </source>
</reference>